<sequence length="49" mass="5574">MNIDAFEKREQTLELRAKIMQAEEERLNGAKTRSISGARKGLRERAGTI</sequence>
<protein>
    <submittedName>
        <fullName evidence="2">Uncharacterized protein</fullName>
    </submittedName>
</protein>
<dbReference type="EMBL" id="CACRUQ010000031">
    <property type="protein sequence ID" value="VYU57253.1"/>
    <property type="molecule type" value="Genomic_DNA"/>
</dbReference>
<dbReference type="AlphaFoldDB" id="A0A6N3G0P4"/>
<reference evidence="2" key="1">
    <citation type="submission" date="2019-11" db="EMBL/GenBank/DDBJ databases">
        <authorList>
            <person name="Feng L."/>
        </authorList>
    </citation>
    <scope>NUCLEOTIDE SEQUENCE</scope>
    <source>
        <strain evidence="2">RtorquesLFYP15</strain>
    </source>
</reference>
<evidence type="ECO:0000256" key="1">
    <source>
        <dbReference type="SAM" id="MobiDB-lite"/>
    </source>
</evidence>
<accession>A0A6N3G0P4</accession>
<evidence type="ECO:0000313" key="2">
    <source>
        <dbReference type="EMBL" id="VYU57253.1"/>
    </source>
</evidence>
<feature type="region of interest" description="Disordered" evidence="1">
    <location>
        <begin position="30"/>
        <end position="49"/>
    </location>
</feature>
<proteinExistence type="predicted"/>
<organism evidence="2">
    <name type="scientific">[Ruminococcus] torques</name>
    <dbReference type="NCBI Taxonomy" id="33039"/>
    <lineage>
        <taxon>Bacteria</taxon>
        <taxon>Bacillati</taxon>
        <taxon>Bacillota</taxon>
        <taxon>Clostridia</taxon>
        <taxon>Lachnospirales</taxon>
        <taxon>Lachnospiraceae</taxon>
        <taxon>Mediterraneibacter</taxon>
    </lineage>
</organism>
<dbReference type="RefSeq" id="WP_226861730.1">
    <property type="nucleotide sequence ID" value="NZ_CACRUQ010000031.1"/>
</dbReference>
<name>A0A6N3G0P4_9FIRM</name>
<gene>
    <name evidence="2" type="ORF">RTLFYP15_02978</name>
</gene>